<protein>
    <recommendedName>
        <fullName evidence="4">LamG-like jellyroll fold domain-containing protein</fullName>
    </recommendedName>
</protein>
<sequence>MLLRLFSLIALLNIVSASIAQEASPSVVQRPGLVCFWDFQKQSDGGYISTGSQAYVLKPQNGPIDHSEEGIFGKSLKIRQGQWLLLPREDCPALNFRNKDEVTIVAWIERESDANWQYIAGMWNERDAKRQYALFTCAASQTNFETMDRIPARHQTHGYASDVGGATPGKPFCFSYASGETKLPKREWTMIAYTYDHQFLRVYVNGKLDEHPGFNPFPWNKPIFDGKEEGADFTVARQCLPNWPHYPEAEKPMLKQGFGGKLGGLAVYKRALSADELETMYQATFGKR</sequence>
<feature type="signal peptide" evidence="1">
    <location>
        <begin position="1"/>
        <end position="20"/>
    </location>
</feature>
<dbReference type="InterPro" id="IPR013320">
    <property type="entry name" value="ConA-like_dom_sf"/>
</dbReference>
<dbReference type="RefSeq" id="WP_105358001.1">
    <property type="nucleotide sequence ID" value="NZ_PUIA01000069.1"/>
</dbReference>
<feature type="chain" id="PRO_5015629521" description="LamG-like jellyroll fold domain-containing protein" evidence="1">
    <location>
        <begin position="21"/>
        <end position="288"/>
    </location>
</feature>
<gene>
    <name evidence="2" type="ORF">C5Y96_22295</name>
</gene>
<evidence type="ECO:0008006" key="4">
    <source>
        <dbReference type="Google" id="ProtNLM"/>
    </source>
</evidence>
<evidence type="ECO:0000256" key="1">
    <source>
        <dbReference type="SAM" id="SignalP"/>
    </source>
</evidence>
<comment type="caution">
    <text evidence="2">The sequence shown here is derived from an EMBL/GenBank/DDBJ whole genome shotgun (WGS) entry which is preliminary data.</text>
</comment>
<dbReference type="AlphaFoldDB" id="A0A2S8F201"/>
<keyword evidence="1" id="KW-0732">Signal</keyword>
<organism evidence="2 3">
    <name type="scientific">Blastopirellula marina</name>
    <dbReference type="NCBI Taxonomy" id="124"/>
    <lineage>
        <taxon>Bacteria</taxon>
        <taxon>Pseudomonadati</taxon>
        <taxon>Planctomycetota</taxon>
        <taxon>Planctomycetia</taxon>
        <taxon>Pirellulales</taxon>
        <taxon>Pirellulaceae</taxon>
        <taxon>Blastopirellula</taxon>
    </lineage>
</organism>
<dbReference type="EMBL" id="PUIA01000069">
    <property type="protein sequence ID" value="PQO26173.1"/>
    <property type="molecule type" value="Genomic_DNA"/>
</dbReference>
<dbReference type="Proteomes" id="UP000240009">
    <property type="component" value="Unassembled WGS sequence"/>
</dbReference>
<dbReference type="Gene3D" id="2.60.120.200">
    <property type="match status" value="1"/>
</dbReference>
<dbReference type="OrthoDB" id="5124266at2"/>
<proteinExistence type="predicted"/>
<dbReference type="Pfam" id="PF13385">
    <property type="entry name" value="Laminin_G_3"/>
    <property type="match status" value="1"/>
</dbReference>
<reference evidence="2 3" key="1">
    <citation type="submission" date="2018-02" db="EMBL/GenBank/DDBJ databases">
        <title>Comparative genomes isolates from brazilian mangrove.</title>
        <authorList>
            <person name="Araujo J.E."/>
            <person name="Taketani R.G."/>
            <person name="Silva M.C.P."/>
            <person name="Loureco M.V."/>
            <person name="Andreote F.D."/>
        </authorList>
    </citation>
    <scope>NUCLEOTIDE SEQUENCE [LARGE SCALE GENOMIC DNA]</scope>
    <source>
        <strain evidence="2 3">HEX-2 MGV</strain>
    </source>
</reference>
<accession>A0A2S8F201</accession>
<name>A0A2S8F201_9BACT</name>
<dbReference type="SUPFAM" id="SSF49899">
    <property type="entry name" value="Concanavalin A-like lectins/glucanases"/>
    <property type="match status" value="1"/>
</dbReference>
<evidence type="ECO:0000313" key="2">
    <source>
        <dbReference type="EMBL" id="PQO26173.1"/>
    </source>
</evidence>
<evidence type="ECO:0000313" key="3">
    <source>
        <dbReference type="Proteomes" id="UP000240009"/>
    </source>
</evidence>